<dbReference type="Pfam" id="PF00795">
    <property type="entry name" value="CN_hydrolase"/>
    <property type="match status" value="1"/>
</dbReference>
<protein>
    <submittedName>
        <fullName evidence="2">Hydrolase, carbon-nitrogen family protein</fullName>
    </submittedName>
</protein>
<dbReference type="PANTHER" id="PTHR23088">
    <property type="entry name" value="NITRILASE-RELATED"/>
    <property type="match status" value="1"/>
</dbReference>
<dbReference type="PANTHER" id="PTHR23088:SF27">
    <property type="entry name" value="DEAMINATED GLUTATHIONE AMIDASE"/>
    <property type="match status" value="1"/>
</dbReference>
<comment type="caution">
    <text evidence="2">The sequence shown here is derived from an EMBL/GenBank/DDBJ whole genome shotgun (WGS) entry which is preliminary data.</text>
</comment>
<dbReference type="InterPro" id="IPR036526">
    <property type="entry name" value="C-N_Hydrolase_sf"/>
</dbReference>
<proteinExistence type="predicted"/>
<reference evidence="2" key="1">
    <citation type="submission" date="2013-08" db="EMBL/GenBank/DDBJ databases">
        <authorList>
            <person name="Mendez C."/>
            <person name="Richter M."/>
            <person name="Ferrer M."/>
            <person name="Sanchez J."/>
        </authorList>
    </citation>
    <scope>NUCLEOTIDE SEQUENCE</scope>
</reference>
<dbReference type="AlphaFoldDB" id="T0ZLG5"/>
<dbReference type="InterPro" id="IPR003010">
    <property type="entry name" value="C-N_Hydrolase"/>
</dbReference>
<reference evidence="2" key="2">
    <citation type="journal article" date="2014" name="ISME J.">
        <title>Microbial stratification in low pH oxic and suboxic macroscopic growths along an acid mine drainage.</title>
        <authorList>
            <person name="Mendez-Garcia C."/>
            <person name="Mesa V."/>
            <person name="Sprenger R.R."/>
            <person name="Richter M."/>
            <person name="Diez M.S."/>
            <person name="Solano J."/>
            <person name="Bargiela R."/>
            <person name="Golyshina O.V."/>
            <person name="Manteca A."/>
            <person name="Ramos J.L."/>
            <person name="Gallego J.R."/>
            <person name="Llorente I."/>
            <person name="Martins Dos Santos V.A."/>
            <person name="Jensen O.N."/>
            <person name="Pelaez A.I."/>
            <person name="Sanchez J."/>
            <person name="Ferrer M."/>
        </authorList>
    </citation>
    <scope>NUCLEOTIDE SEQUENCE</scope>
</reference>
<keyword evidence="2" id="KW-0378">Hydrolase</keyword>
<evidence type="ECO:0000259" key="1">
    <source>
        <dbReference type="PROSITE" id="PS50263"/>
    </source>
</evidence>
<dbReference type="GO" id="GO:0016787">
    <property type="term" value="F:hydrolase activity"/>
    <property type="evidence" value="ECO:0007669"/>
    <property type="project" value="UniProtKB-KW"/>
</dbReference>
<sequence length="163" mass="17414">MGLTSWVVAAVQTRSDANRDRNIEAASVLVERAARAGATYVQVPELVTYLGPTRGYDEVAESIPGPTTAYFADLARRLGVTVHLGSLLERSPVPGRVHNTSVVIGPDGSLLATYRKVHLFDIAVLGHVEFRESDTIAPGAQLTVVDLGPACLGLSICFDVRFP</sequence>
<feature type="domain" description="CN hydrolase" evidence="1">
    <location>
        <begin position="6"/>
        <end position="163"/>
    </location>
</feature>
<dbReference type="EMBL" id="AUZY01012268">
    <property type="protein sequence ID" value="EQD30625.1"/>
    <property type="molecule type" value="Genomic_DNA"/>
</dbReference>
<evidence type="ECO:0000313" key="2">
    <source>
        <dbReference type="EMBL" id="EQD30625.1"/>
    </source>
</evidence>
<name>T0ZLG5_9ZZZZ</name>
<feature type="non-terminal residue" evidence="2">
    <location>
        <position position="163"/>
    </location>
</feature>
<dbReference type="PROSITE" id="PS50263">
    <property type="entry name" value="CN_HYDROLASE"/>
    <property type="match status" value="1"/>
</dbReference>
<accession>T0ZLG5</accession>
<dbReference type="SUPFAM" id="SSF56317">
    <property type="entry name" value="Carbon-nitrogen hydrolase"/>
    <property type="match status" value="1"/>
</dbReference>
<organism evidence="2">
    <name type="scientific">mine drainage metagenome</name>
    <dbReference type="NCBI Taxonomy" id="410659"/>
    <lineage>
        <taxon>unclassified sequences</taxon>
        <taxon>metagenomes</taxon>
        <taxon>ecological metagenomes</taxon>
    </lineage>
</organism>
<dbReference type="Gene3D" id="3.60.110.10">
    <property type="entry name" value="Carbon-nitrogen hydrolase"/>
    <property type="match status" value="1"/>
</dbReference>
<gene>
    <name evidence="2" type="ORF">B1B_18324</name>
</gene>